<comment type="caution">
    <text evidence="2">The sequence shown here is derived from an EMBL/GenBank/DDBJ whole genome shotgun (WGS) entry which is preliminary data.</text>
</comment>
<dbReference type="Proteomes" id="UP001187315">
    <property type="component" value="Unassembled WGS sequence"/>
</dbReference>
<sequence length="76" mass="8652">MAAVRYRTEAQKKRRQQVAAASEPSSLHNMRELKNKKTAIPDFIFGLFVSPPAAACKNPPTRRQTRRLRPNPGFVF</sequence>
<name>A0AA88NG49_TACVA</name>
<dbReference type="EMBL" id="JAVHJS010000006">
    <property type="protein sequence ID" value="KAK2855254.1"/>
    <property type="molecule type" value="Genomic_DNA"/>
</dbReference>
<evidence type="ECO:0000313" key="3">
    <source>
        <dbReference type="Proteomes" id="UP001187315"/>
    </source>
</evidence>
<reference evidence="2" key="1">
    <citation type="submission" date="2023-08" db="EMBL/GenBank/DDBJ databases">
        <title>Pelteobagrus vachellii genome.</title>
        <authorList>
            <person name="Liu H."/>
        </authorList>
    </citation>
    <scope>NUCLEOTIDE SEQUENCE</scope>
    <source>
        <strain evidence="2">PRFRI_2022a</strain>
        <tissue evidence="2">Muscle</tissue>
    </source>
</reference>
<dbReference type="AlphaFoldDB" id="A0AA88NG49"/>
<feature type="region of interest" description="Disordered" evidence="1">
    <location>
        <begin position="1"/>
        <end position="30"/>
    </location>
</feature>
<evidence type="ECO:0000313" key="2">
    <source>
        <dbReference type="EMBL" id="KAK2855254.1"/>
    </source>
</evidence>
<protein>
    <submittedName>
        <fullName evidence="2">Uncharacterized protein</fullName>
    </submittedName>
</protein>
<organism evidence="2 3">
    <name type="scientific">Tachysurus vachellii</name>
    <name type="common">Darkbarbel catfish</name>
    <name type="synonym">Pelteobagrus vachellii</name>
    <dbReference type="NCBI Taxonomy" id="175792"/>
    <lineage>
        <taxon>Eukaryota</taxon>
        <taxon>Metazoa</taxon>
        <taxon>Chordata</taxon>
        <taxon>Craniata</taxon>
        <taxon>Vertebrata</taxon>
        <taxon>Euteleostomi</taxon>
        <taxon>Actinopterygii</taxon>
        <taxon>Neopterygii</taxon>
        <taxon>Teleostei</taxon>
        <taxon>Ostariophysi</taxon>
        <taxon>Siluriformes</taxon>
        <taxon>Bagridae</taxon>
        <taxon>Tachysurus</taxon>
    </lineage>
</organism>
<proteinExistence type="predicted"/>
<gene>
    <name evidence="2" type="ORF">Q7C36_007123</name>
</gene>
<feature type="region of interest" description="Disordered" evidence="1">
    <location>
        <begin position="56"/>
        <end position="76"/>
    </location>
</feature>
<evidence type="ECO:0000256" key="1">
    <source>
        <dbReference type="SAM" id="MobiDB-lite"/>
    </source>
</evidence>
<keyword evidence="3" id="KW-1185">Reference proteome</keyword>
<feature type="compositionally biased region" description="Basic and acidic residues" evidence="1">
    <location>
        <begin position="1"/>
        <end position="11"/>
    </location>
</feature>
<accession>A0AA88NG49</accession>